<accession>A0ABS1B573</accession>
<sequence length="307" mass="30803">MGERERQVVLVESRDGCDEVAARALRGLLAKGAELVGDVPVELATCDRFVQRRLRRTGAATRLSRPLRGRIPRTAEAPGAALVAIGAGTTTIVVPARATPVIVLPGTSPNIVPARATVPVRTAITTGVVTPETAPVVVPAGTAPVIVTARTTPITITTCAIGRAVPTRNPPVIVAAVAPTIAVPALFGAFTLTTEGSLVAVATRAAALITVPRGAALSIIALTAIPTAPVGLARGASTIPLPTLAGAIVAALRAPRVVLAAGTGTAGSAGRTALMLGATGVSTIFVRAARSAACALVRHVLHPRSSL</sequence>
<keyword evidence="2" id="KW-1185">Reference proteome</keyword>
<name>A0ABS1B573_9MICO</name>
<reference evidence="1 2" key="1">
    <citation type="submission" date="2020-12" db="EMBL/GenBank/DDBJ databases">
        <title>Brachybacterium sp. MASK1Z-5, whole genome shotgun sequence.</title>
        <authorList>
            <person name="Tuo L."/>
        </authorList>
    </citation>
    <scope>NUCLEOTIDE SEQUENCE [LARGE SCALE GENOMIC DNA]</scope>
    <source>
        <strain evidence="1 2">MASK1Z-5</strain>
    </source>
</reference>
<gene>
    <name evidence="1" type="ORF">I8D64_00005</name>
</gene>
<evidence type="ECO:0000313" key="2">
    <source>
        <dbReference type="Proteomes" id="UP000612352"/>
    </source>
</evidence>
<dbReference type="EMBL" id="JAEDAJ010000001">
    <property type="protein sequence ID" value="MBK0329793.1"/>
    <property type="molecule type" value="Genomic_DNA"/>
</dbReference>
<evidence type="ECO:0000313" key="1">
    <source>
        <dbReference type="EMBL" id="MBK0329793.1"/>
    </source>
</evidence>
<dbReference type="RefSeq" id="WP_200500492.1">
    <property type="nucleotide sequence ID" value="NZ_JAEDAJ010000001.1"/>
</dbReference>
<organism evidence="1 2">
    <name type="scientific">Brachybacterium halotolerans</name>
    <dbReference type="NCBI Taxonomy" id="2795215"/>
    <lineage>
        <taxon>Bacteria</taxon>
        <taxon>Bacillati</taxon>
        <taxon>Actinomycetota</taxon>
        <taxon>Actinomycetes</taxon>
        <taxon>Micrococcales</taxon>
        <taxon>Dermabacteraceae</taxon>
        <taxon>Brachybacterium</taxon>
    </lineage>
</organism>
<comment type="caution">
    <text evidence="1">The sequence shown here is derived from an EMBL/GenBank/DDBJ whole genome shotgun (WGS) entry which is preliminary data.</text>
</comment>
<protein>
    <submittedName>
        <fullName evidence="1">Uncharacterized protein</fullName>
    </submittedName>
</protein>
<dbReference type="Proteomes" id="UP000612352">
    <property type="component" value="Unassembled WGS sequence"/>
</dbReference>
<proteinExistence type="predicted"/>